<name>A0A316X6Z0_9FLAO</name>
<feature type="signal peptide" evidence="1">
    <location>
        <begin position="1"/>
        <end position="24"/>
    </location>
</feature>
<evidence type="ECO:0000313" key="2">
    <source>
        <dbReference type="EMBL" id="PWN69304.1"/>
    </source>
</evidence>
<reference evidence="2 3" key="1">
    <citation type="submission" date="2018-04" db="EMBL/GenBank/DDBJ databases">
        <title>Draft Genome Sequence of Phosphate-Solubilizing Chryseobacterium sp. ISE14 that is a Biocontrol and Plant Growth-Promoting Rhizobacterium Isolated from Cucumber.</title>
        <authorList>
            <person name="Jeong J.-J."/>
            <person name="Sang M.K."/>
            <person name="Choi I.-G."/>
            <person name="Kim K.D."/>
        </authorList>
    </citation>
    <scope>NUCLEOTIDE SEQUENCE [LARGE SCALE GENOMIC DNA]</scope>
    <source>
        <strain evidence="2 3">ISE14</strain>
    </source>
</reference>
<keyword evidence="3" id="KW-1185">Reference proteome</keyword>
<feature type="chain" id="PRO_5016334458" evidence="1">
    <location>
        <begin position="25"/>
        <end position="217"/>
    </location>
</feature>
<dbReference type="EMBL" id="PPED02000003">
    <property type="protein sequence ID" value="PWN69304.1"/>
    <property type="molecule type" value="Genomic_DNA"/>
</dbReference>
<organism evidence="2 3">
    <name type="scientific">Chryseobacterium phosphatilyticum</name>
    <dbReference type="NCBI Taxonomy" id="475075"/>
    <lineage>
        <taxon>Bacteria</taxon>
        <taxon>Pseudomonadati</taxon>
        <taxon>Bacteroidota</taxon>
        <taxon>Flavobacteriia</taxon>
        <taxon>Flavobacteriales</taxon>
        <taxon>Weeksellaceae</taxon>
        <taxon>Chryseobacterium group</taxon>
        <taxon>Chryseobacterium</taxon>
    </lineage>
</organism>
<sequence>MLRKIISAGSIIVFSMITGSSLRAQVASVSTVAESMTANLDYLGLTDNQKNKVLYFNQAAANSLDALDKKVGDNSNILNNKAITSELIEIMVQRDKALREILTPEQESQFEKNRVKALANFRTLVMVPLLDLTDKQVPQVYDINLKSVQAMQNDLDKRNKSKRKTSDQEARRIITNQFKNVDKDFEAILSPSQISIYKNNEQLLIDAVRHNKKVQSK</sequence>
<evidence type="ECO:0000313" key="3">
    <source>
        <dbReference type="Proteomes" id="UP000236594"/>
    </source>
</evidence>
<comment type="caution">
    <text evidence="2">The sequence shown here is derived from an EMBL/GenBank/DDBJ whole genome shotgun (WGS) entry which is preliminary data.</text>
</comment>
<gene>
    <name evidence="2" type="ORF">C1631_014715</name>
</gene>
<dbReference type="RefSeq" id="WP_109713011.1">
    <property type="nucleotide sequence ID" value="NZ_PPED02000003.1"/>
</dbReference>
<dbReference type="OrthoDB" id="1248765at2"/>
<keyword evidence="1" id="KW-0732">Signal</keyword>
<dbReference type="Proteomes" id="UP000236594">
    <property type="component" value="Unassembled WGS sequence"/>
</dbReference>
<dbReference type="AlphaFoldDB" id="A0A316X6Z0"/>
<evidence type="ECO:0000256" key="1">
    <source>
        <dbReference type="SAM" id="SignalP"/>
    </source>
</evidence>
<accession>A0A316X6Z0</accession>
<proteinExistence type="predicted"/>
<protein>
    <submittedName>
        <fullName evidence="2">Uncharacterized protein</fullName>
    </submittedName>
</protein>